<reference evidence="12 13" key="1">
    <citation type="submission" date="2018-11" db="EMBL/GenBank/DDBJ databases">
        <title>The draft genome sequence of Amphritea balenae JAMM 1525T.</title>
        <authorList>
            <person name="Fang Z."/>
            <person name="Zhang Y."/>
            <person name="Han X."/>
        </authorList>
    </citation>
    <scope>NUCLEOTIDE SEQUENCE [LARGE SCALE GENOMIC DNA]</scope>
    <source>
        <strain evidence="12 13">JAMM 1525</strain>
    </source>
</reference>
<evidence type="ECO:0000256" key="11">
    <source>
        <dbReference type="PIRSR" id="PIRSR002884-1"/>
    </source>
</evidence>
<dbReference type="InterPro" id="IPR050992">
    <property type="entry name" value="CheZ_family_phosphatases"/>
</dbReference>
<dbReference type="PANTHER" id="PTHR43693">
    <property type="entry name" value="PROTEIN PHOSPHATASE CHEZ"/>
    <property type="match status" value="1"/>
</dbReference>
<evidence type="ECO:0000256" key="1">
    <source>
        <dbReference type="ARBA" id="ARBA00004496"/>
    </source>
</evidence>
<dbReference type="SUPFAM" id="SSF75708">
    <property type="entry name" value="Chemotaxis phosphatase CheZ"/>
    <property type="match status" value="1"/>
</dbReference>
<comment type="caution">
    <text evidence="12">The sequence shown here is derived from an EMBL/GenBank/DDBJ whole genome shotgun (WGS) entry which is preliminary data.</text>
</comment>
<evidence type="ECO:0000256" key="8">
    <source>
        <dbReference type="ARBA" id="ARBA00022912"/>
    </source>
</evidence>
<comment type="subcellular location">
    <subcellularLocation>
        <location evidence="1 10">Cytoplasm</location>
    </subcellularLocation>
</comment>
<keyword evidence="6 10" id="KW-0283">Flagellar rotation</keyword>
<keyword evidence="13" id="KW-1185">Reference proteome</keyword>
<dbReference type="GO" id="GO:0097588">
    <property type="term" value="P:archaeal or bacterial-type flagellum-dependent cell motility"/>
    <property type="evidence" value="ECO:0007669"/>
    <property type="project" value="UniProtKB-KW"/>
</dbReference>
<evidence type="ECO:0000256" key="10">
    <source>
        <dbReference type="PIRNR" id="PIRNR002884"/>
    </source>
</evidence>
<dbReference type="GO" id="GO:0005737">
    <property type="term" value="C:cytoplasm"/>
    <property type="evidence" value="ECO:0007669"/>
    <property type="project" value="UniProtKB-SubCell"/>
</dbReference>
<evidence type="ECO:0000256" key="5">
    <source>
        <dbReference type="ARBA" id="ARBA00022500"/>
    </source>
</evidence>
<dbReference type="EC" id="3.1.3.-" evidence="10"/>
<evidence type="ECO:0000256" key="7">
    <source>
        <dbReference type="ARBA" id="ARBA00022801"/>
    </source>
</evidence>
<dbReference type="Gene3D" id="1.10.287.500">
    <property type="entry name" value="Helix hairpin bin"/>
    <property type="match status" value="1"/>
</dbReference>
<dbReference type="OrthoDB" id="9773007at2"/>
<dbReference type="GO" id="GO:0004721">
    <property type="term" value="F:phosphoprotein phosphatase activity"/>
    <property type="evidence" value="ECO:0007669"/>
    <property type="project" value="UniProtKB-KW"/>
</dbReference>
<dbReference type="GO" id="GO:0006935">
    <property type="term" value="P:chemotaxis"/>
    <property type="evidence" value="ECO:0007669"/>
    <property type="project" value="UniProtKB-KW"/>
</dbReference>
<name>A0A3P1SQ64_9GAMM</name>
<dbReference type="InterPro" id="IPR007439">
    <property type="entry name" value="Chemotax_Pase_CheZ"/>
</dbReference>
<proteinExistence type="inferred from homology"/>
<feature type="site" description="Enhances dephosphorylation of CheY-P" evidence="11">
    <location>
        <position position="188"/>
    </location>
</feature>
<comment type="subunit">
    <text evidence="10">Homodimer.</text>
</comment>
<dbReference type="PANTHER" id="PTHR43693:SF1">
    <property type="entry name" value="PROTEIN PHOSPHATASE CHEZ"/>
    <property type="match status" value="1"/>
</dbReference>
<gene>
    <name evidence="12" type="ORF">EHS89_10225</name>
</gene>
<dbReference type="Pfam" id="PF04344">
    <property type="entry name" value="CheZ"/>
    <property type="match status" value="1"/>
</dbReference>
<dbReference type="EMBL" id="RQXV01000005">
    <property type="protein sequence ID" value="RRC99220.1"/>
    <property type="molecule type" value="Genomic_DNA"/>
</dbReference>
<keyword evidence="4 10" id="KW-0963">Cytoplasm</keyword>
<dbReference type="GO" id="GO:0009288">
    <property type="term" value="C:bacterial-type flagellum"/>
    <property type="evidence" value="ECO:0007669"/>
    <property type="project" value="InterPro"/>
</dbReference>
<dbReference type="GO" id="GO:0050920">
    <property type="term" value="P:regulation of chemotaxis"/>
    <property type="evidence" value="ECO:0007669"/>
    <property type="project" value="InterPro"/>
</dbReference>
<evidence type="ECO:0000256" key="9">
    <source>
        <dbReference type="ARBA" id="ARBA00029599"/>
    </source>
</evidence>
<sequence length="267" mass="29798">MADYDVSQGSGYFEKQLQEQAEQLVELIKQGDMSTAMLRIQQLNELRHQTLYHEVGCLTRAVHNAIISFTDDVSSTELLLDSKHHIASISDASDRLSYVIELTESNAHTTIDEVDESLRLVEQLELGFARRQLLMDEFAKLKRGSPELEQLYDKAVAFSEDHSDALSEIKERLKKIMVAQEYQDITGQLIKRVIQLVSDIESELVGLMEVAARVNSLGAIGQPSIQKKQHSAVSEVKAEGPQIAGKNQTQVASNQDEVDDLLSTLGF</sequence>
<dbReference type="Proteomes" id="UP000267535">
    <property type="component" value="Unassembled WGS sequence"/>
</dbReference>
<evidence type="ECO:0000313" key="12">
    <source>
        <dbReference type="EMBL" id="RRC99220.1"/>
    </source>
</evidence>
<comment type="function">
    <text evidence="10">Plays an important role in bacterial chemotaxis signal transduction pathway by accelerating the dephosphorylation of phosphorylated CheY (CheY-P).</text>
</comment>
<comment type="similarity">
    <text evidence="2 10">Belongs to the CheZ family.</text>
</comment>
<dbReference type="RefSeq" id="WP_124926057.1">
    <property type="nucleotide sequence ID" value="NZ_BMOH01000004.1"/>
</dbReference>
<dbReference type="PIRSF" id="PIRSF002884">
    <property type="entry name" value="CheZ"/>
    <property type="match status" value="1"/>
</dbReference>
<keyword evidence="5 10" id="KW-0145">Chemotaxis</keyword>
<dbReference type="AlphaFoldDB" id="A0A3P1SQ64"/>
<keyword evidence="7 10" id="KW-0378">Hydrolase</keyword>
<evidence type="ECO:0000256" key="6">
    <source>
        <dbReference type="ARBA" id="ARBA00022779"/>
    </source>
</evidence>
<keyword evidence="8 10" id="KW-0904">Protein phosphatase</keyword>
<evidence type="ECO:0000256" key="2">
    <source>
        <dbReference type="ARBA" id="ARBA00005908"/>
    </source>
</evidence>
<accession>A0A3P1SQ64</accession>
<protein>
    <recommendedName>
        <fullName evidence="3 10">Protein phosphatase CheZ</fullName>
        <ecNumber evidence="10">3.1.3.-</ecNumber>
    </recommendedName>
    <alternativeName>
        <fullName evidence="9 10">Chemotaxis protein CheZ</fullName>
    </alternativeName>
</protein>
<evidence type="ECO:0000256" key="4">
    <source>
        <dbReference type="ARBA" id="ARBA00022490"/>
    </source>
</evidence>
<evidence type="ECO:0000313" key="13">
    <source>
        <dbReference type="Proteomes" id="UP000267535"/>
    </source>
</evidence>
<evidence type="ECO:0000256" key="3">
    <source>
        <dbReference type="ARBA" id="ARBA00018484"/>
    </source>
</evidence>
<organism evidence="12 13">
    <name type="scientific">Amphritea balenae</name>
    <dbReference type="NCBI Taxonomy" id="452629"/>
    <lineage>
        <taxon>Bacteria</taxon>
        <taxon>Pseudomonadati</taxon>
        <taxon>Pseudomonadota</taxon>
        <taxon>Gammaproteobacteria</taxon>
        <taxon>Oceanospirillales</taxon>
        <taxon>Oceanospirillaceae</taxon>
        <taxon>Amphritea</taxon>
    </lineage>
</organism>